<evidence type="ECO:0000313" key="3">
    <source>
        <dbReference type="Proteomes" id="UP000052258"/>
    </source>
</evidence>
<dbReference type="SUPFAM" id="SSF54593">
    <property type="entry name" value="Glyoxalase/Bleomycin resistance protein/Dihydroxybiphenyl dioxygenase"/>
    <property type="match status" value="1"/>
</dbReference>
<dbReference type="Gene3D" id="3.10.180.10">
    <property type="entry name" value="2,3-Dihydroxybiphenyl 1,2-Dioxygenase, domain 1"/>
    <property type="match status" value="1"/>
</dbReference>
<dbReference type="EMBL" id="AZHO01000021">
    <property type="protein sequence ID" value="KMT59148.1"/>
    <property type="molecule type" value="Genomic_DNA"/>
</dbReference>
<accession>A0A0J8GEE1</accession>
<dbReference type="RefSeq" id="WP_007471708.1">
    <property type="nucleotide sequence ID" value="NZ_KQ130616.1"/>
</dbReference>
<protein>
    <submittedName>
        <fullName evidence="2">Putative lactoylglutathione lyase</fullName>
    </submittedName>
</protein>
<keyword evidence="3" id="KW-1185">Reference proteome</keyword>
<dbReference type="OrthoDB" id="9798430at2"/>
<dbReference type="InterPro" id="IPR029068">
    <property type="entry name" value="Glyas_Bleomycin-R_OHBP_Dase"/>
</dbReference>
<dbReference type="InterPro" id="IPR037523">
    <property type="entry name" value="VOC_core"/>
</dbReference>
<keyword evidence="2" id="KW-0456">Lyase</keyword>
<dbReference type="InterPro" id="IPR053863">
    <property type="entry name" value="Glyoxy/Ble-like_N"/>
</dbReference>
<sequence>MPNVKMTFINLPVKDLNESIAFYTELGFKFNPDFTDENATCMIINDTTFAMLLVEPFFKQFLPSTEIADYKTTTSVINALSFDTRDEVDELYEKAINAGAKKGYIMDEQGMYSKSFHDINGHILELFHMDMNSK</sequence>
<comment type="caution">
    <text evidence="2">The sequence shown here is derived from an EMBL/GenBank/DDBJ whole genome shotgun (WGS) entry which is preliminary data.</text>
</comment>
<feature type="domain" description="VOC" evidence="1">
    <location>
        <begin position="5"/>
        <end position="129"/>
    </location>
</feature>
<reference evidence="2 3" key="1">
    <citation type="journal article" date="2015" name="Genome Biol. Evol.">
        <title>Comparative Genomics of Listeria Sensu Lato: Genus-Wide Differences in Evolutionary Dynamics and the Progressive Gain of Complex, Potentially Pathogenicity-Related Traits through Lateral Gene Transfer.</title>
        <authorList>
            <person name="Chiara M."/>
            <person name="Caruso M."/>
            <person name="D'Erchia A.M."/>
            <person name="Manzari C."/>
            <person name="Fraccalvieri R."/>
            <person name="Goffredo E."/>
            <person name="Latorre L."/>
            <person name="Miccolupo A."/>
            <person name="Padalino I."/>
            <person name="Santagada G."/>
            <person name="Chiocco D."/>
            <person name="Pesole G."/>
            <person name="Horner D.S."/>
            <person name="Parisi A."/>
        </authorList>
    </citation>
    <scope>NUCLEOTIDE SEQUENCE [LARGE SCALE GENOMIC DNA]</scope>
    <source>
        <strain evidence="2 3">1991</strain>
    </source>
</reference>
<proteinExistence type="predicted"/>
<name>A0A0J8GEE1_9LIST</name>
<organism evidence="2 3">
    <name type="scientific">Listeria fleischmannii 1991</name>
    <dbReference type="NCBI Taxonomy" id="1430899"/>
    <lineage>
        <taxon>Bacteria</taxon>
        <taxon>Bacillati</taxon>
        <taxon>Bacillota</taxon>
        <taxon>Bacilli</taxon>
        <taxon>Bacillales</taxon>
        <taxon>Listeriaceae</taxon>
        <taxon>Listeria</taxon>
    </lineage>
</organism>
<dbReference type="PROSITE" id="PS51819">
    <property type="entry name" value="VOC"/>
    <property type="match status" value="1"/>
</dbReference>
<dbReference type="Pfam" id="PF22677">
    <property type="entry name" value="Ble-like_N"/>
    <property type="match status" value="1"/>
</dbReference>
<dbReference type="PATRIC" id="fig|1430899.3.peg.1726"/>
<gene>
    <name evidence="2" type="ORF">X560_1689</name>
</gene>
<dbReference type="AlphaFoldDB" id="A0A0J8GEE1"/>
<dbReference type="PANTHER" id="PTHR36503">
    <property type="entry name" value="BLR2520 PROTEIN"/>
    <property type="match status" value="1"/>
</dbReference>
<dbReference type="Proteomes" id="UP000052258">
    <property type="component" value="Unassembled WGS sequence"/>
</dbReference>
<evidence type="ECO:0000313" key="2">
    <source>
        <dbReference type="EMBL" id="KMT59148.1"/>
    </source>
</evidence>
<dbReference type="GO" id="GO:0016829">
    <property type="term" value="F:lyase activity"/>
    <property type="evidence" value="ECO:0007669"/>
    <property type="project" value="UniProtKB-KW"/>
</dbReference>
<dbReference type="PANTHER" id="PTHR36503:SF2">
    <property type="entry name" value="BLR2408 PROTEIN"/>
    <property type="match status" value="1"/>
</dbReference>
<evidence type="ECO:0000259" key="1">
    <source>
        <dbReference type="PROSITE" id="PS51819"/>
    </source>
</evidence>